<dbReference type="AlphaFoldDB" id="A0A4P8EM93"/>
<dbReference type="RefSeq" id="WP_137195966.1">
    <property type="nucleotide sequence ID" value="NZ_CP039967.1"/>
</dbReference>
<evidence type="ECO:0008006" key="3">
    <source>
        <dbReference type="Google" id="ProtNLM"/>
    </source>
</evidence>
<organism evidence="1 2">
    <name type="scientific">Pseudorhodobacter turbinis</name>
    <dbReference type="NCBI Taxonomy" id="2500533"/>
    <lineage>
        <taxon>Bacteria</taxon>
        <taxon>Pseudomonadati</taxon>
        <taxon>Pseudomonadota</taxon>
        <taxon>Alphaproteobacteria</taxon>
        <taxon>Rhodobacterales</taxon>
        <taxon>Paracoccaceae</taxon>
        <taxon>Pseudorhodobacter</taxon>
    </lineage>
</organism>
<sequence>MTGPTYVVAGNGTSIAHPTAGSILASDFMVRSNNFFFEPQSFLGRRVDLAVMGGDPRVAPFMFETLWQCRGTYDLRAWTSHNPAVIRAGRRRFGALFQPLCYGDDGLAAQVQGLIACYGCKPMTGTYAVLAAYGQGAGRIILTGIDFYDSQKRYSYDAGKNQSALLGQDLNYRGLDIRQHNIDLDLEILTLVQEHTGGALRRTTSGSRLDAVMDLAENRQGAGPDIVPTTPPTDWASWAGLYPIAALKLLRRLRRVWGGPKG</sequence>
<dbReference type="Gene3D" id="3.90.1480.10">
    <property type="entry name" value="Alpha-2,3-sialyltransferase"/>
    <property type="match status" value="1"/>
</dbReference>
<reference evidence="1 2" key="1">
    <citation type="submission" date="2019-05" db="EMBL/GenBank/DDBJ databases">
        <title>Pseudorhodobacter turbinis sp. nov., isolated from the gut of the Korean turban shell.</title>
        <authorList>
            <person name="Jeong Y.-S."/>
            <person name="Kang W.-R."/>
            <person name="Bae J.-W."/>
        </authorList>
    </citation>
    <scope>NUCLEOTIDE SEQUENCE [LARGE SCALE GENOMIC DNA]</scope>
    <source>
        <strain evidence="1 2">S12M18</strain>
        <plasmid evidence="1 2">unnamed3</plasmid>
    </source>
</reference>
<keyword evidence="1" id="KW-0614">Plasmid</keyword>
<dbReference type="OrthoDB" id="7874431at2"/>
<name>A0A4P8EM93_9RHOB</name>
<dbReference type="Pfam" id="PF06002">
    <property type="entry name" value="CST-I"/>
    <property type="match status" value="1"/>
</dbReference>
<evidence type="ECO:0000313" key="2">
    <source>
        <dbReference type="Proteomes" id="UP000298631"/>
    </source>
</evidence>
<dbReference type="EMBL" id="CP039967">
    <property type="protein sequence ID" value="QCO58159.1"/>
    <property type="molecule type" value="Genomic_DNA"/>
</dbReference>
<proteinExistence type="predicted"/>
<dbReference type="InterPro" id="IPR009251">
    <property type="entry name" value="A-2_3-sialyltransferase"/>
</dbReference>
<geneLocation type="plasmid" evidence="1 2">
    <name>unnamed3</name>
</geneLocation>
<dbReference type="SUPFAM" id="SSF102414">
    <property type="entry name" value="Alpha-2,3/8-sialyltransferase CstII"/>
    <property type="match status" value="1"/>
</dbReference>
<dbReference type="Proteomes" id="UP000298631">
    <property type="component" value="Plasmid unnamed3"/>
</dbReference>
<dbReference type="InterPro" id="IPR036715">
    <property type="entry name" value="A-2_3-sialylTrfase_sf"/>
</dbReference>
<keyword evidence="2" id="KW-1185">Reference proteome</keyword>
<dbReference type="KEGG" id="pseb:EOK75_20600"/>
<gene>
    <name evidence="1" type="ORF">EOK75_20600</name>
</gene>
<protein>
    <recommendedName>
        <fullName evidence="3">Alpha-2,3-sialyltransferase (CST-I)</fullName>
    </recommendedName>
</protein>
<accession>A0A4P8EM93</accession>
<evidence type="ECO:0000313" key="1">
    <source>
        <dbReference type="EMBL" id="QCO58159.1"/>
    </source>
</evidence>